<sequence>MAAGNLRDALAAHARGDVPAAISALMSIDPESWQAIEHRLARLGATTADLLNTMRELRP</sequence>
<organism evidence="1 2">
    <name type="scientific">Streptomyces cinnamoneus</name>
    <name type="common">Streptoverticillium cinnamoneum</name>
    <dbReference type="NCBI Taxonomy" id="53446"/>
    <lineage>
        <taxon>Bacteria</taxon>
        <taxon>Bacillati</taxon>
        <taxon>Actinomycetota</taxon>
        <taxon>Actinomycetes</taxon>
        <taxon>Kitasatosporales</taxon>
        <taxon>Streptomycetaceae</taxon>
        <taxon>Streptomyces</taxon>
        <taxon>Streptomyces cinnamoneus group</taxon>
    </lineage>
</organism>
<accession>A0A2G1XFI6</accession>
<evidence type="ECO:0000313" key="1">
    <source>
        <dbReference type="EMBL" id="PHQ49987.1"/>
    </source>
</evidence>
<comment type="caution">
    <text evidence="1">The sequence shown here is derived from an EMBL/GenBank/DDBJ whole genome shotgun (WGS) entry which is preliminary data.</text>
</comment>
<reference evidence="1 2" key="1">
    <citation type="journal article" date="2017" name="Biochemistry">
        <title>Identification of the Biosynthetic Pathway for the Antibiotic Bicyclomycin.</title>
        <authorList>
            <person name="Patteson J."/>
            <person name="Cai W."/>
            <person name="Johnson R.A."/>
            <person name="Santa Maria K."/>
            <person name="Li B."/>
        </authorList>
    </citation>
    <scope>NUCLEOTIDE SEQUENCE [LARGE SCALE GENOMIC DNA]</scope>
    <source>
        <strain evidence="1 2">ATCC 21532</strain>
    </source>
</reference>
<name>A0A2G1XFI6_STRCJ</name>
<gene>
    <name evidence="1" type="ORF">BLA24_20445</name>
</gene>
<keyword evidence="2" id="KW-1185">Reference proteome</keyword>
<dbReference type="EMBL" id="NHZO01000151">
    <property type="protein sequence ID" value="PHQ49987.1"/>
    <property type="molecule type" value="Genomic_DNA"/>
</dbReference>
<evidence type="ECO:0000313" key="2">
    <source>
        <dbReference type="Proteomes" id="UP000222531"/>
    </source>
</evidence>
<protein>
    <submittedName>
        <fullName evidence="1">Uncharacterized protein</fullName>
    </submittedName>
</protein>
<dbReference type="AlphaFoldDB" id="A0A2G1XFI6"/>
<proteinExistence type="predicted"/>
<dbReference type="Proteomes" id="UP000222531">
    <property type="component" value="Unassembled WGS sequence"/>
</dbReference>